<sequence length="126" mass="14107">MPRETLQELPWQRAHLNPSRWCYCRATDVAAQNSTVEMLTDVPSQCSKVQSFSAGGRRLQESENHTIYLSSETVHWGYYYSALEPAAVLQSGETITVETATHHAGDDYNKVSACPEPVKNMRMSGL</sequence>
<evidence type="ECO:0000313" key="1">
    <source>
        <dbReference type="EMBL" id="CAK0785756.1"/>
    </source>
</evidence>
<comment type="caution">
    <text evidence="1">The sequence shown here is derived from an EMBL/GenBank/DDBJ whole genome shotgun (WGS) entry which is preliminary data.</text>
</comment>
<gene>
    <name evidence="1" type="ORF">CVIRNUC_008967</name>
</gene>
<dbReference type="SUPFAM" id="SSF141130">
    <property type="entry name" value="Acetamidase/Formamidase-like"/>
    <property type="match status" value="1"/>
</dbReference>
<dbReference type="EMBL" id="CAUYUE010000013">
    <property type="protein sequence ID" value="CAK0785756.1"/>
    <property type="molecule type" value="Genomic_DNA"/>
</dbReference>
<reference evidence="1 2" key="1">
    <citation type="submission" date="2023-10" db="EMBL/GenBank/DDBJ databases">
        <authorList>
            <person name="Maclean D."/>
            <person name="Macfadyen A."/>
        </authorList>
    </citation>
    <scope>NUCLEOTIDE SEQUENCE [LARGE SCALE GENOMIC DNA]</scope>
</reference>
<dbReference type="Gene3D" id="2.60.120.580">
    <property type="entry name" value="Acetamidase/Formamidase-like domains"/>
    <property type="match status" value="1"/>
</dbReference>
<accession>A0AAV1IG14</accession>
<dbReference type="AlphaFoldDB" id="A0AAV1IG14"/>
<organism evidence="1 2">
    <name type="scientific">Coccomyxa viridis</name>
    <dbReference type="NCBI Taxonomy" id="1274662"/>
    <lineage>
        <taxon>Eukaryota</taxon>
        <taxon>Viridiplantae</taxon>
        <taxon>Chlorophyta</taxon>
        <taxon>core chlorophytes</taxon>
        <taxon>Trebouxiophyceae</taxon>
        <taxon>Trebouxiophyceae incertae sedis</taxon>
        <taxon>Coccomyxaceae</taxon>
        <taxon>Coccomyxa</taxon>
    </lineage>
</organism>
<protein>
    <submittedName>
        <fullName evidence="1">Uncharacterized protein</fullName>
    </submittedName>
</protein>
<evidence type="ECO:0000313" key="2">
    <source>
        <dbReference type="Proteomes" id="UP001314263"/>
    </source>
</evidence>
<keyword evidence="2" id="KW-1185">Reference proteome</keyword>
<dbReference type="Proteomes" id="UP001314263">
    <property type="component" value="Unassembled WGS sequence"/>
</dbReference>
<name>A0AAV1IG14_9CHLO</name>
<proteinExistence type="predicted"/>